<evidence type="ECO:0000313" key="1">
    <source>
        <dbReference type="EMBL" id="PFX13248.1"/>
    </source>
</evidence>
<organism evidence="1 2">
    <name type="scientific">Stylophora pistillata</name>
    <name type="common">Smooth cauliflower coral</name>
    <dbReference type="NCBI Taxonomy" id="50429"/>
    <lineage>
        <taxon>Eukaryota</taxon>
        <taxon>Metazoa</taxon>
        <taxon>Cnidaria</taxon>
        <taxon>Anthozoa</taxon>
        <taxon>Hexacorallia</taxon>
        <taxon>Scleractinia</taxon>
        <taxon>Astrocoeniina</taxon>
        <taxon>Pocilloporidae</taxon>
        <taxon>Stylophora</taxon>
    </lineage>
</organism>
<reference evidence="2" key="1">
    <citation type="journal article" date="2017" name="bioRxiv">
        <title>Comparative analysis of the genomes of Stylophora pistillata and Acropora digitifera provides evidence for extensive differences between species of corals.</title>
        <authorList>
            <person name="Voolstra C.R."/>
            <person name="Li Y."/>
            <person name="Liew Y.J."/>
            <person name="Baumgarten S."/>
            <person name="Zoccola D."/>
            <person name="Flot J.-F."/>
            <person name="Tambutte S."/>
            <person name="Allemand D."/>
            <person name="Aranda M."/>
        </authorList>
    </citation>
    <scope>NUCLEOTIDE SEQUENCE [LARGE SCALE GENOMIC DNA]</scope>
</reference>
<accession>A0A2B4RA35</accession>
<evidence type="ECO:0000313" key="2">
    <source>
        <dbReference type="Proteomes" id="UP000225706"/>
    </source>
</evidence>
<sequence>MHPLLPAPSDAFDDPIFMDITAFKPEPEFTSVFLSIKSTDLAPSTLAYFAPFHTDFEFLYHRLDLMKPDSPCVHFSSYTAKDLVVVKFSSEALTDPYGYLCLDESLSKVNAYKRFMTSTRAANPGFKGGIRDTVIATKKVEDIWFREKKEYTKYLVWRLMLAQPMVCLE</sequence>
<keyword evidence="2" id="KW-1185">Reference proteome</keyword>
<dbReference type="AlphaFoldDB" id="A0A2B4RA35"/>
<dbReference type="EMBL" id="LSMT01001027">
    <property type="protein sequence ID" value="PFX13248.1"/>
    <property type="molecule type" value="Genomic_DNA"/>
</dbReference>
<dbReference type="OrthoDB" id="10048172at2759"/>
<dbReference type="STRING" id="50429.A0A2B4RA35"/>
<name>A0A2B4RA35_STYPI</name>
<gene>
    <name evidence="1" type="primary">Cachd1</name>
    <name evidence="1" type="ORF">AWC38_SpisGene22690</name>
</gene>
<protein>
    <submittedName>
        <fullName evidence="1">VWFA and cache domain-containing protein 1</fullName>
    </submittedName>
</protein>
<dbReference type="Proteomes" id="UP000225706">
    <property type="component" value="Unassembled WGS sequence"/>
</dbReference>
<comment type="caution">
    <text evidence="1">The sequence shown here is derived from an EMBL/GenBank/DDBJ whole genome shotgun (WGS) entry which is preliminary data.</text>
</comment>
<proteinExistence type="predicted"/>